<dbReference type="SUPFAM" id="SSF53474">
    <property type="entry name" value="alpha/beta-Hydrolases"/>
    <property type="match status" value="1"/>
</dbReference>
<organism evidence="3 4">
    <name type="scientific">Streptomyces boetiae</name>
    <dbReference type="NCBI Taxonomy" id="3075541"/>
    <lineage>
        <taxon>Bacteria</taxon>
        <taxon>Bacillati</taxon>
        <taxon>Actinomycetota</taxon>
        <taxon>Actinomycetes</taxon>
        <taxon>Kitasatosporales</taxon>
        <taxon>Streptomycetaceae</taxon>
        <taxon>Streptomyces</taxon>
    </lineage>
</organism>
<sequence length="369" mass="40279">MNDAPEPSWRKAAEAHKRAMPMQRLLGNGLDHADATALYAAVDAGTPWPEAASALGEANARRGRAALAAGHRHSALGWLRRASACYRFGQVPLGDADPRKRAMYRELIDAYAAAGALLDPPLEHVTLPHRTGTMSAWLHRPAGVTRPPTVLLFGGFDGWREEYDTAARELVARGMAVLLLDGPGQGETRLFGRLHMDAHDPDDVCAALSAFVTHAREHPLLGEKVGIWGNSFGGYLAARTAARDPRIAAACVNGGTDRPAEILDRYPRFAAKVQLLYGTDDPGPAVEALRRLRLTPALLTHLTCPLLVLHGTPDRIFLIDSARRLHDHARSPDRTFLEWPDGDHCLYNHTYEKHTAVGDWFAEHLTPGG</sequence>
<dbReference type="RefSeq" id="WP_311630494.1">
    <property type="nucleotide sequence ID" value="NZ_JAVREN010000012.1"/>
</dbReference>
<keyword evidence="4" id="KW-1185">Reference proteome</keyword>
<dbReference type="GO" id="GO:0016787">
    <property type="term" value="F:hydrolase activity"/>
    <property type="evidence" value="ECO:0007669"/>
    <property type="project" value="UniProtKB-KW"/>
</dbReference>
<dbReference type="Gene3D" id="1.20.1440.110">
    <property type="entry name" value="acylaminoacyl peptidase"/>
    <property type="match status" value="1"/>
</dbReference>
<comment type="similarity">
    <text evidence="1">Belongs to the AB hydrolase superfamily.</text>
</comment>
<evidence type="ECO:0000256" key="1">
    <source>
        <dbReference type="ARBA" id="ARBA00008645"/>
    </source>
</evidence>
<evidence type="ECO:0000313" key="3">
    <source>
        <dbReference type="EMBL" id="MDT0307547.1"/>
    </source>
</evidence>
<dbReference type="InterPro" id="IPR029058">
    <property type="entry name" value="AB_hydrolase_fold"/>
</dbReference>
<comment type="caution">
    <text evidence="3">The sequence shown here is derived from an EMBL/GenBank/DDBJ whole genome shotgun (WGS) entry which is preliminary data.</text>
</comment>
<dbReference type="Gene3D" id="3.40.50.1820">
    <property type="entry name" value="alpha/beta hydrolase"/>
    <property type="match status" value="1"/>
</dbReference>
<feature type="domain" description="Serine aminopeptidase S33" evidence="2">
    <location>
        <begin position="149"/>
        <end position="250"/>
    </location>
</feature>
<dbReference type="InterPro" id="IPR050261">
    <property type="entry name" value="FrsA_esterase"/>
</dbReference>
<proteinExistence type="inferred from homology"/>
<dbReference type="EMBL" id="JAVREN010000012">
    <property type="protein sequence ID" value="MDT0307547.1"/>
    <property type="molecule type" value="Genomic_DNA"/>
</dbReference>
<evidence type="ECO:0000259" key="2">
    <source>
        <dbReference type="Pfam" id="PF12146"/>
    </source>
</evidence>
<protein>
    <submittedName>
        <fullName evidence="3">Alpha/beta fold hydrolase</fullName>
    </submittedName>
</protein>
<reference evidence="4" key="1">
    <citation type="submission" date="2023-07" db="EMBL/GenBank/DDBJ databases">
        <title>30 novel species of actinomycetes from the DSMZ collection.</title>
        <authorList>
            <person name="Nouioui I."/>
        </authorList>
    </citation>
    <scope>NUCLEOTIDE SEQUENCE [LARGE SCALE GENOMIC DNA]</scope>
    <source>
        <strain evidence="4">DSM 44917</strain>
    </source>
</reference>
<gene>
    <name evidence="3" type="ORF">RM780_11305</name>
</gene>
<evidence type="ECO:0000313" key="4">
    <source>
        <dbReference type="Proteomes" id="UP001183388"/>
    </source>
</evidence>
<accession>A0ABU2L7K9</accession>
<keyword evidence="3" id="KW-0378">Hydrolase</keyword>
<dbReference type="PANTHER" id="PTHR22946:SF12">
    <property type="entry name" value="CONIDIAL PIGMENT BIOSYNTHESIS PROTEIN AYG1 (AFU_ORTHOLOGUE AFUA_2G17550)"/>
    <property type="match status" value="1"/>
</dbReference>
<dbReference type="Proteomes" id="UP001183388">
    <property type="component" value="Unassembled WGS sequence"/>
</dbReference>
<dbReference type="PANTHER" id="PTHR22946">
    <property type="entry name" value="DIENELACTONE HYDROLASE DOMAIN-CONTAINING PROTEIN-RELATED"/>
    <property type="match status" value="1"/>
</dbReference>
<dbReference type="InterPro" id="IPR022742">
    <property type="entry name" value="Hydrolase_4"/>
</dbReference>
<dbReference type="Pfam" id="PF12146">
    <property type="entry name" value="Hydrolase_4"/>
    <property type="match status" value="1"/>
</dbReference>
<name>A0ABU2L7K9_9ACTN</name>